<dbReference type="Proteomes" id="UP000663760">
    <property type="component" value="Chromosome 14"/>
</dbReference>
<gene>
    <name evidence="4" type="ORF">SI8410_14018397</name>
</gene>
<organism evidence="4 5">
    <name type="scientific">Spirodela intermedia</name>
    <name type="common">Intermediate duckweed</name>
    <dbReference type="NCBI Taxonomy" id="51605"/>
    <lineage>
        <taxon>Eukaryota</taxon>
        <taxon>Viridiplantae</taxon>
        <taxon>Streptophyta</taxon>
        <taxon>Embryophyta</taxon>
        <taxon>Tracheophyta</taxon>
        <taxon>Spermatophyta</taxon>
        <taxon>Magnoliopsida</taxon>
        <taxon>Liliopsida</taxon>
        <taxon>Araceae</taxon>
        <taxon>Lemnoideae</taxon>
        <taxon>Spirodela</taxon>
    </lineage>
</organism>
<feature type="compositionally biased region" description="Basic and acidic residues" evidence="3">
    <location>
        <begin position="267"/>
        <end position="289"/>
    </location>
</feature>
<dbReference type="GO" id="GO:0031491">
    <property type="term" value="F:nucleosome binding"/>
    <property type="evidence" value="ECO:0007669"/>
    <property type="project" value="TreeGrafter"/>
</dbReference>
<accession>A0A7I8LCI9</accession>
<dbReference type="PANTHER" id="PTHR15502:SF7">
    <property type="entry name" value="CALCINEURIN-BINDING PROTEIN CABIN-1"/>
    <property type="match status" value="1"/>
</dbReference>
<feature type="region of interest" description="Disordered" evidence="3">
    <location>
        <begin position="1238"/>
        <end position="1313"/>
    </location>
</feature>
<dbReference type="Gene3D" id="1.25.40.10">
    <property type="entry name" value="Tetratricopeptide repeat domain"/>
    <property type="match status" value="2"/>
</dbReference>
<protein>
    <submittedName>
        <fullName evidence="4">Uncharacterized protein</fullName>
    </submittedName>
</protein>
<evidence type="ECO:0000256" key="1">
    <source>
        <dbReference type="ARBA" id="ARBA00004123"/>
    </source>
</evidence>
<dbReference type="SUPFAM" id="SSF48452">
    <property type="entry name" value="TPR-like"/>
    <property type="match status" value="2"/>
</dbReference>
<evidence type="ECO:0000256" key="2">
    <source>
        <dbReference type="ARBA" id="ARBA00023242"/>
    </source>
</evidence>
<dbReference type="EMBL" id="LR746277">
    <property type="protein sequence ID" value="CAA7407719.1"/>
    <property type="molecule type" value="Genomic_DNA"/>
</dbReference>
<evidence type="ECO:0000256" key="3">
    <source>
        <dbReference type="SAM" id="MobiDB-lite"/>
    </source>
</evidence>
<feature type="region of interest" description="Disordered" evidence="3">
    <location>
        <begin position="267"/>
        <end position="352"/>
    </location>
</feature>
<reference evidence="4" key="1">
    <citation type="submission" date="2020-02" db="EMBL/GenBank/DDBJ databases">
        <authorList>
            <person name="Scholz U."/>
            <person name="Mascher M."/>
            <person name="Fiebig A."/>
        </authorList>
    </citation>
    <scope>NUCLEOTIDE SEQUENCE</scope>
</reference>
<dbReference type="OrthoDB" id="77564at2759"/>
<feature type="compositionally biased region" description="Acidic residues" evidence="3">
    <location>
        <begin position="297"/>
        <end position="313"/>
    </location>
</feature>
<evidence type="ECO:0000313" key="4">
    <source>
        <dbReference type="EMBL" id="CAA7407719.1"/>
    </source>
</evidence>
<dbReference type="InterPro" id="IPR033053">
    <property type="entry name" value="Hir3/CABIN1"/>
</dbReference>
<name>A0A7I8LCI9_SPIIN</name>
<sequence>MFSITAINDKETGGKWETLAPSKEAQEFRLSQNYHDGLVNLHAKDYIKARELLEAVLKDPLVTGAVGSNASDSHLLQLRFLTLKNLAAVFLQQGATHYDNALQCYLQAVEIDDKDPVVWNQLGTLSCSMRLLSTSRWAFEQGLLCSPNNWNCMEKLLEVLIAIGDEKICGVGAVSQSDQLKSGSLVDAAIAFCKLQHLDPTVPIKAQVELIVSVHDLLAEYGLCCAGKDIEGEEGTFLKLAIKHLLALDVKLKSNYHSSCKKSEMKQVDESFPVDDHGRSAALKPKESSSSDACAVGEDECAQQPEECTEEAASESSARARLGSIDEEAENGRDGTDVKSHSSGENSRDCNLVESEDLLEDLERAKVELGLDNALDQSFFCLYGLNLKTGQDSSSEDDLATHKNTNRGDFQTKEQCADVFQYILPYARASSRAGIVKLRRILRAIRKHFPQPPDDILARNAFNKFLEDPELSEDDLCEVAGSDRGQEAIISKLYPDVGLSGAGNMSSGSGGSEPYAEVYSNLYYFIAQAEEMSATDKVPGFVLKKEGEEFVEQSANLFKYDLMYNPLRFESWQKLANIYDEEVDLLLNDGSKHINAVDWKRSHNLPQRVEMGRRRSRRCLLMSLALASTPDQRSQVHELLGLVYYDSLQNVVPFYDQRSVVPAKDTTWRSFCQNSMKHFEKAFLLKPEWLHAFYLGKICEKMGYSSEKALSYYSKAISLNPSAVDPLYRLHASRIKLLCGHGNRNLVVLQTVASYPFKESTTKAVSDMLGWASDCHRLPIDPKVGSMCDDSSKMAKPIEPQQLDEAWHLLYDDCLSGLEVCVEGELKHFHRARYRLAQGLYKRGEAGDFERAKDELGFCFRSSRSSFTINMWEIDSMVKKGRRKTPGPSGNRRCSEVTLPESSRKFITCIRKYVLFYTFLLEQTKDLPTLERAYSYIRTDKRFSLCLVDIVPVVLGRYIKVLSSLIHDAGSGQLADPSLTLEVLLERMFNVLLDHVNQLGDLGNLPEVKCPELSESSLYGYIHQYIHHLEIEARIDSLEGINERIRRRFKTPKLSNSNLSRICKHASIAWCRSILFKLASITPAPDSAAQPAGSSGATGASESGLQLFVDLQAEEICRSSLEGSFYSKDLEERCHEALSRIRDAHVRQASEEHMEAAAALLRCAYNFFRDSSCGTFPSGIRLYTVSSLPVPEGVGALDLSVPRKLLLWAYTLMHGHYSSISSVMKFFEDNIKSRVRKGVAAPSASAHPAPPASSLQTGGAKERSEAGETPAVEETPTSEAQMPQFLGRQLLHQCSSSRASENSCAGSREDPGD</sequence>
<keyword evidence="2" id="KW-0539">Nucleus</keyword>
<keyword evidence="5" id="KW-1185">Reference proteome</keyword>
<comment type="subcellular location">
    <subcellularLocation>
        <location evidence="1">Nucleus</location>
    </subcellularLocation>
</comment>
<feature type="compositionally biased region" description="Basic and acidic residues" evidence="3">
    <location>
        <begin position="330"/>
        <end position="348"/>
    </location>
</feature>
<feature type="compositionally biased region" description="Polar residues" evidence="3">
    <location>
        <begin position="1292"/>
        <end position="1305"/>
    </location>
</feature>
<dbReference type="GO" id="GO:0006325">
    <property type="term" value="P:chromatin organization"/>
    <property type="evidence" value="ECO:0007669"/>
    <property type="project" value="InterPro"/>
</dbReference>
<dbReference type="InterPro" id="IPR011990">
    <property type="entry name" value="TPR-like_helical_dom_sf"/>
</dbReference>
<dbReference type="SMART" id="SM00028">
    <property type="entry name" value="TPR"/>
    <property type="match status" value="3"/>
</dbReference>
<proteinExistence type="predicted"/>
<dbReference type="InterPro" id="IPR019734">
    <property type="entry name" value="TPR_rpt"/>
</dbReference>
<dbReference type="GO" id="GO:0005634">
    <property type="term" value="C:nucleus"/>
    <property type="evidence" value="ECO:0007669"/>
    <property type="project" value="UniProtKB-SubCell"/>
</dbReference>
<dbReference type="PANTHER" id="PTHR15502">
    <property type="entry name" value="CALCINEURIN-BINDING PROTEIN CABIN 1-RELATED"/>
    <property type="match status" value="1"/>
</dbReference>
<evidence type="ECO:0000313" key="5">
    <source>
        <dbReference type="Proteomes" id="UP000663760"/>
    </source>
</evidence>